<keyword evidence="5" id="KW-0175">Coiled coil</keyword>
<proteinExistence type="predicted"/>
<dbReference type="Proteomes" id="UP001172684">
    <property type="component" value="Unassembled WGS sequence"/>
</dbReference>
<comment type="subcellular location">
    <subcellularLocation>
        <location evidence="2">Membrane</location>
    </subcellularLocation>
    <subcellularLocation>
        <location evidence="1">Mitochondrion</location>
    </subcellularLocation>
</comment>
<evidence type="ECO:0000256" key="8">
    <source>
        <dbReference type="SAM" id="MobiDB-lite"/>
    </source>
</evidence>
<evidence type="ECO:0000313" key="9">
    <source>
        <dbReference type="EMBL" id="KAJ9662668.1"/>
    </source>
</evidence>
<dbReference type="Pfam" id="PF07798">
    <property type="entry name" value="CCDC90-like"/>
    <property type="match status" value="1"/>
</dbReference>
<organism evidence="9 10">
    <name type="scientific">Coniosporium apollinis</name>
    <dbReference type="NCBI Taxonomy" id="61459"/>
    <lineage>
        <taxon>Eukaryota</taxon>
        <taxon>Fungi</taxon>
        <taxon>Dikarya</taxon>
        <taxon>Ascomycota</taxon>
        <taxon>Pezizomycotina</taxon>
        <taxon>Dothideomycetes</taxon>
        <taxon>Dothideomycetes incertae sedis</taxon>
        <taxon>Coniosporium</taxon>
    </lineage>
</organism>
<keyword evidence="3" id="KW-0812">Transmembrane</keyword>
<sequence>MSTPRLTFLYPLFYRSIRSSESAAVRSIPERKSRAPQQACFHTTPRRRQELQPQQRYGTANEPPPHLGTSKPPPLREATSPKPPPPPDSKPNQPQALPPKSEPSKTAPPPADKTPQEEPPDPSSSTKSVSPAQKAFLDAKNAKESSPSQPKPDLPQTAGPNPLETVLTMPSPSEREEHRPPHLQTPPYVHHFDTFGLVQDLEGGRFSRKASVTLMKAVRGILAENMELAREGLVSKSNVENETYLFRAACSELRTETQTKRRAAMEKMRTERTQLQHEVDMLNQRFGQEMANMKEELKGMFDDRKMAVRMEQRDVDSKIQQLNYKITVTLNSDARSEVEGLRWVLTRRAAMAVVLSALMILSTLKYQSYMTQLQENERKKMAEKEVKAATGESGGHGSGGGSGLLRPIGGGEEVIGEELLASQGGGQGYVSLG</sequence>
<evidence type="ECO:0008006" key="11">
    <source>
        <dbReference type="Google" id="ProtNLM"/>
    </source>
</evidence>
<keyword evidence="6" id="KW-0496">Mitochondrion</keyword>
<name>A0ABQ9NNA1_9PEZI</name>
<accession>A0ABQ9NNA1</accession>
<keyword evidence="4" id="KW-1133">Transmembrane helix</keyword>
<evidence type="ECO:0000256" key="3">
    <source>
        <dbReference type="ARBA" id="ARBA00022692"/>
    </source>
</evidence>
<evidence type="ECO:0000256" key="6">
    <source>
        <dbReference type="ARBA" id="ARBA00023128"/>
    </source>
</evidence>
<feature type="region of interest" description="Disordered" evidence="8">
    <location>
        <begin position="380"/>
        <end position="409"/>
    </location>
</feature>
<dbReference type="InterPro" id="IPR024461">
    <property type="entry name" value="CCDC90-like"/>
</dbReference>
<feature type="compositionally biased region" description="Pro residues" evidence="8">
    <location>
        <begin position="62"/>
        <end position="89"/>
    </location>
</feature>
<reference evidence="9" key="1">
    <citation type="submission" date="2022-10" db="EMBL/GenBank/DDBJ databases">
        <title>Culturing micro-colonial fungi from biological soil crusts in the Mojave desert and describing Neophaeococcomyces mojavensis, and introducing the new genera and species Taxawa tesnikishii.</title>
        <authorList>
            <person name="Kurbessoian T."/>
            <person name="Stajich J.E."/>
        </authorList>
    </citation>
    <scope>NUCLEOTIDE SEQUENCE</scope>
    <source>
        <strain evidence="9">TK_1</strain>
    </source>
</reference>
<evidence type="ECO:0000256" key="4">
    <source>
        <dbReference type="ARBA" id="ARBA00022989"/>
    </source>
</evidence>
<feature type="region of interest" description="Disordered" evidence="8">
    <location>
        <begin position="19"/>
        <end position="183"/>
    </location>
</feature>
<dbReference type="Gene3D" id="1.20.5.340">
    <property type="match status" value="1"/>
</dbReference>
<keyword evidence="10" id="KW-1185">Reference proteome</keyword>
<protein>
    <recommendedName>
        <fullName evidence="11">DUF1640 domain-containing protein</fullName>
    </recommendedName>
</protein>
<evidence type="ECO:0000256" key="5">
    <source>
        <dbReference type="ARBA" id="ARBA00023054"/>
    </source>
</evidence>
<comment type="caution">
    <text evidence="9">The sequence shown here is derived from an EMBL/GenBank/DDBJ whole genome shotgun (WGS) entry which is preliminary data.</text>
</comment>
<feature type="compositionally biased region" description="Gly residues" evidence="8">
    <location>
        <begin position="392"/>
        <end position="409"/>
    </location>
</feature>
<dbReference type="PANTHER" id="PTHR14360">
    <property type="entry name" value="PROTEIN FMP32, MITOCHONDRIAL"/>
    <property type="match status" value="1"/>
</dbReference>
<keyword evidence="7" id="KW-0472">Membrane</keyword>
<gene>
    <name evidence="9" type="ORF">H2201_005952</name>
</gene>
<dbReference type="EMBL" id="JAPDRL010000048">
    <property type="protein sequence ID" value="KAJ9662668.1"/>
    <property type="molecule type" value="Genomic_DNA"/>
</dbReference>
<evidence type="ECO:0000313" key="10">
    <source>
        <dbReference type="Proteomes" id="UP001172684"/>
    </source>
</evidence>
<evidence type="ECO:0000256" key="2">
    <source>
        <dbReference type="ARBA" id="ARBA00004370"/>
    </source>
</evidence>
<evidence type="ECO:0000256" key="7">
    <source>
        <dbReference type="ARBA" id="ARBA00023136"/>
    </source>
</evidence>
<dbReference type="PANTHER" id="PTHR14360:SF12">
    <property type="entry name" value="MOZ PROTEIN REPRESENTS A CHROMATIN-ASSOCIATED ACETYLTRANSFERASE"/>
    <property type="match status" value="1"/>
</dbReference>
<feature type="compositionally biased region" description="Pro residues" evidence="8">
    <location>
        <begin position="96"/>
        <end position="112"/>
    </location>
</feature>
<evidence type="ECO:0000256" key="1">
    <source>
        <dbReference type="ARBA" id="ARBA00004173"/>
    </source>
</evidence>